<keyword evidence="10 15" id="KW-0798">TonB box</keyword>
<protein>
    <submittedName>
        <fullName evidence="19">TonB-dependent siderophore receptor</fullName>
    </submittedName>
</protein>
<dbReference type="RefSeq" id="WP_117381184.1">
    <property type="nucleotide sequence ID" value="NZ_QWDE01000001.1"/>
</dbReference>
<dbReference type="Pfam" id="PF13715">
    <property type="entry name" value="CarbopepD_reg_2"/>
    <property type="match status" value="1"/>
</dbReference>
<keyword evidence="3 14" id="KW-0813">Transport</keyword>
<dbReference type="InterPro" id="IPR039426">
    <property type="entry name" value="TonB-dep_rcpt-like"/>
</dbReference>
<dbReference type="InterPro" id="IPR010105">
    <property type="entry name" value="TonB_sidphr_rcpt"/>
</dbReference>
<keyword evidence="11 14" id="KW-0472">Membrane</keyword>
<evidence type="ECO:0000256" key="4">
    <source>
        <dbReference type="ARBA" id="ARBA00022452"/>
    </source>
</evidence>
<dbReference type="GO" id="GO:0015891">
    <property type="term" value="P:siderophore transport"/>
    <property type="evidence" value="ECO:0007669"/>
    <property type="project" value="InterPro"/>
</dbReference>
<dbReference type="Gene3D" id="2.60.40.1120">
    <property type="entry name" value="Carboxypeptidase-like, regulatory domain"/>
    <property type="match status" value="1"/>
</dbReference>
<dbReference type="PANTHER" id="PTHR32552">
    <property type="entry name" value="FERRICHROME IRON RECEPTOR-RELATED"/>
    <property type="match status" value="1"/>
</dbReference>
<evidence type="ECO:0000256" key="9">
    <source>
        <dbReference type="ARBA" id="ARBA00023065"/>
    </source>
</evidence>
<evidence type="ECO:0000256" key="14">
    <source>
        <dbReference type="PROSITE-ProRule" id="PRU01360"/>
    </source>
</evidence>
<dbReference type="Gene3D" id="2.40.170.20">
    <property type="entry name" value="TonB-dependent receptor, beta-barrel domain"/>
    <property type="match status" value="1"/>
</dbReference>
<keyword evidence="12 19" id="KW-0675">Receptor</keyword>
<dbReference type="SUPFAM" id="SSF49452">
    <property type="entry name" value="Starch-binding domain-like"/>
    <property type="match status" value="1"/>
</dbReference>
<evidence type="ECO:0000313" key="20">
    <source>
        <dbReference type="Proteomes" id="UP000260823"/>
    </source>
</evidence>
<evidence type="ECO:0000256" key="3">
    <source>
        <dbReference type="ARBA" id="ARBA00022448"/>
    </source>
</evidence>
<keyword evidence="4 14" id="KW-1134">Transmembrane beta strand</keyword>
<organism evidence="19 20">
    <name type="scientific">Mucilaginibacter terrenus</name>
    <dbReference type="NCBI Taxonomy" id="2482727"/>
    <lineage>
        <taxon>Bacteria</taxon>
        <taxon>Pseudomonadati</taxon>
        <taxon>Bacteroidota</taxon>
        <taxon>Sphingobacteriia</taxon>
        <taxon>Sphingobacteriales</taxon>
        <taxon>Sphingobacteriaceae</taxon>
        <taxon>Mucilaginibacter</taxon>
    </lineage>
</organism>
<proteinExistence type="inferred from homology"/>
<keyword evidence="13 14" id="KW-0998">Cell outer membrane</keyword>
<evidence type="ECO:0000313" key="19">
    <source>
        <dbReference type="EMBL" id="RFZ84294.1"/>
    </source>
</evidence>
<dbReference type="GO" id="GO:0015344">
    <property type="term" value="F:siderophore uptake transmembrane transporter activity"/>
    <property type="evidence" value="ECO:0007669"/>
    <property type="project" value="TreeGrafter"/>
</dbReference>
<dbReference type="Gene3D" id="2.170.130.10">
    <property type="entry name" value="TonB-dependent receptor, plug domain"/>
    <property type="match status" value="1"/>
</dbReference>
<sequence length="835" mass="91528">MTSNPYSPLLKFLSALCIVLFTALSVKAIDTDDSNNGRINGKVFTSDGKPAAFVTVTLKGVNKTTMTVDDGSFIFKNIKPGNYVVKVSFTGAQSEEKTVTVAADKTTTIDFTLVESANKLNEVSISSTKTINRKKISIGKMNVAPIDLPQSISVIGRDVLDQQQSLRLSDVIKNVNGVYLYSARGNTQETFAARGYNFSSTNMFKNGFRVNSGAMPEISSLERVEVLKGSAALLYGNVAPGGVLNMITKKPKFEQGGQVSMTYGSYDLYKPAFDVYGPISSKLAYRVDGTYENSKSYRDVVKNERFYVNPSLLYKISDKTNIVLEADYLNYDFTPDFGTGQVNNVIADVPRNRYLSPLWSTGKTRQSTVTATVNHQINSLWQVSGGVSYQYFDRRYQTTERVQPDAAGDWSRPLNRAKTLEDYVTGQLNITGQFNTGVIKHNILAGIDADRYRNDNYTFVANIDPTKKTVVSSGGVSSYLDNDGTIKSSTYDKINIFDLNKYTARTDMPNMNPFYDVETITNRFGAYVNDLISISDKLKVLAGVRWSYQYIAPTTVNALSSYGAVASAKSKTDKAFSPRVGVVYKPIANTALFASYSNSFVTNTGTDINNNPIDPSIIDQYELGVKNDFLNGNLSVNVTAYRIQNSNLAQTAPFQADGITPNTNTNIKVLSGQTKSDGVELDIAGHPVKGLDVLAGYSYTNARYTKTSTVPGSNIAGQPLLNVPKHTANASIFYNFLDGSLRGFKVGTSVYYLGNREAGFANVVPPVGQPQAASRLVHVPHFTTVDASLGYTYKKLSIIGKISNIGDVLNWNVHENYSVNPIAPRQFLTTLTYKF</sequence>
<evidence type="ECO:0000259" key="18">
    <source>
        <dbReference type="Pfam" id="PF07715"/>
    </source>
</evidence>
<reference evidence="19 20" key="1">
    <citation type="submission" date="2018-08" db="EMBL/GenBank/DDBJ databases">
        <title>Mucilaginibacter terrae sp. nov., isolated from manganese diggings.</title>
        <authorList>
            <person name="Huang Y."/>
            <person name="Zhou Z."/>
        </authorList>
    </citation>
    <scope>NUCLEOTIDE SEQUENCE [LARGE SCALE GENOMIC DNA]</scope>
    <source>
        <strain evidence="19 20">ZH6</strain>
    </source>
</reference>
<dbReference type="GO" id="GO:0030246">
    <property type="term" value="F:carbohydrate binding"/>
    <property type="evidence" value="ECO:0007669"/>
    <property type="project" value="InterPro"/>
</dbReference>
<dbReference type="NCBIfam" id="TIGR01783">
    <property type="entry name" value="TonB-siderophor"/>
    <property type="match status" value="1"/>
</dbReference>
<keyword evidence="7 16" id="KW-0732">Signal</keyword>
<dbReference type="EMBL" id="QWDE01000001">
    <property type="protein sequence ID" value="RFZ84294.1"/>
    <property type="molecule type" value="Genomic_DNA"/>
</dbReference>
<feature type="chain" id="PRO_5017630540" evidence="16">
    <location>
        <begin position="29"/>
        <end position="835"/>
    </location>
</feature>
<evidence type="ECO:0000256" key="15">
    <source>
        <dbReference type="RuleBase" id="RU003357"/>
    </source>
</evidence>
<dbReference type="PANTHER" id="PTHR32552:SF68">
    <property type="entry name" value="FERRICHROME OUTER MEMBRANE TRANSPORTER_PHAGE RECEPTOR"/>
    <property type="match status" value="1"/>
</dbReference>
<feature type="signal peptide" evidence="16">
    <location>
        <begin position="1"/>
        <end position="28"/>
    </location>
</feature>
<dbReference type="InterPro" id="IPR037066">
    <property type="entry name" value="Plug_dom_sf"/>
</dbReference>
<dbReference type="GO" id="GO:0038023">
    <property type="term" value="F:signaling receptor activity"/>
    <property type="evidence" value="ECO:0007669"/>
    <property type="project" value="InterPro"/>
</dbReference>
<comment type="similarity">
    <text evidence="2 14 15">Belongs to the TonB-dependent receptor family.</text>
</comment>
<evidence type="ECO:0000256" key="6">
    <source>
        <dbReference type="ARBA" id="ARBA00022692"/>
    </source>
</evidence>
<gene>
    <name evidence="19" type="ORF">DYU05_01300</name>
</gene>
<dbReference type="InterPro" id="IPR000531">
    <property type="entry name" value="Beta-barrel_TonB"/>
</dbReference>
<evidence type="ECO:0000256" key="8">
    <source>
        <dbReference type="ARBA" id="ARBA00023004"/>
    </source>
</evidence>
<dbReference type="Pfam" id="PF00593">
    <property type="entry name" value="TonB_dep_Rec_b-barrel"/>
    <property type="match status" value="1"/>
</dbReference>
<keyword evidence="20" id="KW-1185">Reference proteome</keyword>
<keyword evidence="8" id="KW-0408">Iron</keyword>
<name>A0A3E2NTG6_9SPHI</name>
<dbReference type="GO" id="GO:0009279">
    <property type="term" value="C:cell outer membrane"/>
    <property type="evidence" value="ECO:0007669"/>
    <property type="project" value="UniProtKB-SubCell"/>
</dbReference>
<evidence type="ECO:0000259" key="17">
    <source>
        <dbReference type="Pfam" id="PF00593"/>
    </source>
</evidence>
<evidence type="ECO:0000256" key="11">
    <source>
        <dbReference type="ARBA" id="ARBA00023136"/>
    </source>
</evidence>
<dbReference type="PROSITE" id="PS52016">
    <property type="entry name" value="TONB_DEPENDENT_REC_3"/>
    <property type="match status" value="1"/>
</dbReference>
<evidence type="ECO:0000256" key="7">
    <source>
        <dbReference type="ARBA" id="ARBA00022729"/>
    </source>
</evidence>
<keyword evidence="6 14" id="KW-0812">Transmembrane</keyword>
<dbReference type="AlphaFoldDB" id="A0A3E2NTG6"/>
<dbReference type="CDD" id="cd01347">
    <property type="entry name" value="ligand_gated_channel"/>
    <property type="match status" value="1"/>
</dbReference>
<evidence type="ECO:0000256" key="1">
    <source>
        <dbReference type="ARBA" id="ARBA00004571"/>
    </source>
</evidence>
<evidence type="ECO:0000256" key="5">
    <source>
        <dbReference type="ARBA" id="ARBA00022496"/>
    </source>
</evidence>
<evidence type="ECO:0000256" key="10">
    <source>
        <dbReference type="ARBA" id="ARBA00023077"/>
    </source>
</evidence>
<comment type="subcellular location">
    <subcellularLocation>
        <location evidence="1 14">Cell outer membrane</location>
        <topology evidence="1 14">Multi-pass membrane protein</topology>
    </subcellularLocation>
</comment>
<comment type="caution">
    <text evidence="19">The sequence shown here is derived from an EMBL/GenBank/DDBJ whole genome shotgun (WGS) entry which is preliminary data.</text>
</comment>
<evidence type="ECO:0000256" key="16">
    <source>
        <dbReference type="SAM" id="SignalP"/>
    </source>
</evidence>
<evidence type="ECO:0000256" key="12">
    <source>
        <dbReference type="ARBA" id="ARBA00023170"/>
    </source>
</evidence>
<feature type="domain" description="TonB-dependent receptor plug" evidence="18">
    <location>
        <begin position="146"/>
        <end position="243"/>
    </location>
</feature>
<dbReference type="OrthoDB" id="9758472at2"/>
<keyword evidence="5" id="KW-0410">Iron transport</keyword>
<accession>A0A3E2NTG6</accession>
<dbReference type="InterPro" id="IPR013784">
    <property type="entry name" value="Carb-bd-like_fold"/>
</dbReference>
<keyword evidence="9" id="KW-0406">Ion transport</keyword>
<evidence type="ECO:0000256" key="2">
    <source>
        <dbReference type="ARBA" id="ARBA00009810"/>
    </source>
</evidence>
<feature type="domain" description="TonB-dependent receptor-like beta-barrel" evidence="17">
    <location>
        <begin position="315"/>
        <end position="804"/>
    </location>
</feature>
<dbReference type="Proteomes" id="UP000260823">
    <property type="component" value="Unassembled WGS sequence"/>
</dbReference>
<evidence type="ECO:0000256" key="13">
    <source>
        <dbReference type="ARBA" id="ARBA00023237"/>
    </source>
</evidence>
<dbReference type="InterPro" id="IPR036942">
    <property type="entry name" value="Beta-barrel_TonB_sf"/>
</dbReference>
<dbReference type="SUPFAM" id="SSF56935">
    <property type="entry name" value="Porins"/>
    <property type="match status" value="1"/>
</dbReference>
<dbReference type="Pfam" id="PF07715">
    <property type="entry name" value="Plug"/>
    <property type="match status" value="1"/>
</dbReference>
<dbReference type="InterPro" id="IPR012910">
    <property type="entry name" value="Plug_dom"/>
</dbReference>